<dbReference type="PANTHER" id="PTHR33387:SF3">
    <property type="entry name" value="DUF985 DOMAIN-CONTAINING PROTEIN"/>
    <property type="match status" value="1"/>
</dbReference>
<dbReference type="Pfam" id="PF06172">
    <property type="entry name" value="Cupin_5"/>
    <property type="match status" value="1"/>
</dbReference>
<protein>
    <submittedName>
        <fullName evidence="2">Cupin domain-containing protein</fullName>
    </submittedName>
</protein>
<evidence type="ECO:0000313" key="3">
    <source>
        <dbReference type="Proteomes" id="UP000523447"/>
    </source>
</evidence>
<gene>
    <name evidence="2" type="ORF">HGA07_01395</name>
</gene>
<evidence type="ECO:0000313" key="2">
    <source>
        <dbReference type="EMBL" id="NKY84278.1"/>
    </source>
</evidence>
<keyword evidence="3" id="KW-1185">Reference proteome</keyword>
<dbReference type="InterPro" id="IPR011051">
    <property type="entry name" value="RmlC_Cupin_sf"/>
</dbReference>
<proteinExistence type="predicted"/>
<dbReference type="RefSeq" id="WP_040715989.1">
    <property type="nucleotide sequence ID" value="NZ_CAWPHS010000001.1"/>
</dbReference>
<dbReference type="EMBL" id="JAAXPE010000001">
    <property type="protein sequence ID" value="NKY84278.1"/>
    <property type="molecule type" value="Genomic_DNA"/>
</dbReference>
<dbReference type="AlphaFoldDB" id="A0A7X6RG57"/>
<comment type="caution">
    <text evidence="2">The sequence shown here is derived from an EMBL/GenBank/DDBJ whole genome shotgun (WGS) entry which is preliminary data.</text>
</comment>
<dbReference type="InterPro" id="IPR014710">
    <property type="entry name" value="RmlC-like_jellyroll"/>
</dbReference>
<dbReference type="InterPro" id="IPR039935">
    <property type="entry name" value="YML079W-like"/>
</dbReference>
<dbReference type="SUPFAM" id="SSF51182">
    <property type="entry name" value="RmlC-like cupins"/>
    <property type="match status" value="1"/>
</dbReference>
<dbReference type="PANTHER" id="PTHR33387">
    <property type="entry name" value="RMLC-LIKE JELLY ROLL FOLD PROTEIN"/>
    <property type="match status" value="1"/>
</dbReference>
<dbReference type="Proteomes" id="UP000523447">
    <property type="component" value="Unassembled WGS sequence"/>
</dbReference>
<dbReference type="InterPro" id="IPR009327">
    <property type="entry name" value="Cupin_DUF985"/>
</dbReference>
<evidence type="ECO:0000259" key="1">
    <source>
        <dbReference type="Pfam" id="PF06172"/>
    </source>
</evidence>
<feature type="domain" description="DUF985" evidence="1">
    <location>
        <begin position="11"/>
        <end position="138"/>
    </location>
</feature>
<dbReference type="CDD" id="cd06121">
    <property type="entry name" value="cupin_YML079wp"/>
    <property type="match status" value="1"/>
</dbReference>
<accession>A0A7X6RG57</accession>
<reference evidence="2 3" key="1">
    <citation type="submission" date="2020-04" db="EMBL/GenBank/DDBJ databases">
        <title>MicrobeNet Type strains.</title>
        <authorList>
            <person name="Nicholson A.C."/>
        </authorList>
    </citation>
    <scope>NUCLEOTIDE SEQUENCE [LARGE SCALE GENOMIC DNA]</scope>
    <source>
        <strain evidence="2 3">DSM 44445</strain>
    </source>
</reference>
<dbReference type="Gene3D" id="2.60.120.10">
    <property type="entry name" value="Jelly Rolls"/>
    <property type="match status" value="1"/>
</dbReference>
<sequence>MTNAPSERPALAAALDLQPHPEGGWFRETYRSSVEFEPEGYDGPRAAATAIHFLLLPHERSAPHTVGSDEIWLWQRGGPLLLNIGGAEVTLGPDVERGQLLQAVVPAGVSQAARPAGDEYVLVSCVVAPGFDFADFRLD</sequence>
<name>A0A7X6RG57_9NOCA</name>
<organism evidence="2 3">
    <name type="scientific">Nocardia veterana</name>
    <dbReference type="NCBI Taxonomy" id="132249"/>
    <lineage>
        <taxon>Bacteria</taxon>
        <taxon>Bacillati</taxon>
        <taxon>Actinomycetota</taxon>
        <taxon>Actinomycetes</taxon>
        <taxon>Mycobacteriales</taxon>
        <taxon>Nocardiaceae</taxon>
        <taxon>Nocardia</taxon>
    </lineage>
</organism>